<dbReference type="EMBL" id="KX514419">
    <property type="protein sequence ID" value="ARQ82630.1"/>
    <property type="molecule type" value="Genomic_DNA"/>
</dbReference>
<dbReference type="EMBL" id="KU298923">
    <property type="protein sequence ID" value="ALT54922.1"/>
    <property type="molecule type" value="Genomic_DNA"/>
</dbReference>
<feature type="transmembrane region" description="Helical" evidence="1">
    <location>
        <begin position="24"/>
        <end position="42"/>
    </location>
</feature>
<evidence type="ECO:0000313" key="3">
    <source>
        <dbReference type="EMBL" id="ARQ82630.1"/>
    </source>
</evidence>
<keyword evidence="1" id="KW-0812">Transmembrane</keyword>
<organismHost>
    <name type="scientific">Homo sapiens</name>
    <name type="common">Human</name>
    <dbReference type="NCBI Taxonomy" id="9606"/>
</organismHost>
<sequence>MYPLVVSSPQGFALLVVDQQNCGLLFLFLLLLLIAILLYRLLH</sequence>
<keyword evidence="1" id="KW-1133">Transmembrane helix</keyword>
<protein>
    <submittedName>
        <fullName evidence="2 3">E5</fullName>
    </submittedName>
</protein>
<evidence type="ECO:0000313" key="4">
    <source>
        <dbReference type="Proteomes" id="UP000171682"/>
    </source>
</evidence>
<name>A0A159DSB5_HPV61</name>
<evidence type="ECO:0000256" key="1">
    <source>
        <dbReference type="SAM" id="Phobius"/>
    </source>
</evidence>
<organism evidence="2 4">
    <name type="scientific">Human papillomavirus type 61</name>
    <dbReference type="NCBI Taxonomy" id="37116"/>
    <lineage>
        <taxon>Viruses</taxon>
        <taxon>Monodnaviria</taxon>
        <taxon>Shotokuvirae</taxon>
        <taxon>Cossaviricota</taxon>
        <taxon>Papovaviricetes</taxon>
        <taxon>Zurhausenvirales</taxon>
        <taxon>Papillomaviridae</taxon>
        <taxon>Firstpapillomavirinae</taxon>
        <taxon>Alphapapillomavirus</taxon>
        <taxon>Alphapapillomavirus 3</taxon>
    </lineage>
</organism>
<proteinExistence type="predicted"/>
<reference evidence="3" key="2">
    <citation type="journal article" date="2017" name="Mem. Inst. Oswaldo Cruz">
        <title>Characterization of high and low-risk human papillomavirus complete genomes isolated from cervical specimens in southern Brazil.</title>
        <authorList>
            <person name="de Oliveira G.R."/>
            <person name="Siqueira J.D."/>
            <person name="Finger-Jardim F."/>
            <person name="Vieira V.C."/>
            <person name="Silva R.L."/>
            <person name="Goncalves C.V."/>
            <person name="Soares E."/>
            <person name="de Martinez A.M.B."/>
            <person name="Soares M.A."/>
        </authorList>
    </citation>
    <scope>NUCLEOTIDE SEQUENCE</scope>
    <source>
        <strain evidence="3">60B</strain>
    </source>
</reference>
<accession>A0A159DSB5</accession>
<keyword evidence="1" id="KW-0472">Membrane</keyword>
<evidence type="ECO:0000313" key="2">
    <source>
        <dbReference type="EMBL" id="ALT54922.1"/>
    </source>
</evidence>
<reference evidence="2 4" key="1">
    <citation type="journal article" date="2016" name="Virology">
        <title>Identification of novel human papillomavirus lineages and sublineages in HIV/HPV-coinfected pregnant women by next-generation sequencing.</title>
        <authorList>
            <person name="Siqueira J.D."/>
            <person name="Alves B.M."/>
            <person name="Prellwitz I.M."/>
            <person name="Furtado C."/>
            <person name="Meyrelles A.R."/>
            <person name="Machado E.S."/>
            <person name="Seuanez H.N."/>
            <person name="Soares M.A."/>
            <person name="Soares E.A."/>
        </authorList>
    </citation>
    <scope>NUCLEOTIDE SEQUENCE [LARGE SCALE GENOMIC DNA]</scope>
    <source>
        <strain evidence="2">58A.61</strain>
    </source>
</reference>
<dbReference type="Proteomes" id="UP000171682">
    <property type="component" value="Genome"/>
</dbReference>